<sequence>MLLVIYFGCVPLHRDGGGTFQTSGEGLVILLKTIYHTVFLSGPLHTPERAWGIARVSLDPCERNLEAREVVFDAYPELWRYIVSSTFHAIWIERLRRIDDSSIPEESHNSIAQAVLHSAISLFAGLLTNLAEVPMKTFWRGCAQP</sequence>
<dbReference type="VEuPathDB" id="FungiDB:HpaG810928"/>
<proteinExistence type="predicted"/>
<accession>M4BWM7</accession>
<dbReference type="Proteomes" id="UP000011713">
    <property type="component" value="Unassembled WGS sequence"/>
</dbReference>
<evidence type="ECO:0000313" key="2">
    <source>
        <dbReference type="Proteomes" id="UP000011713"/>
    </source>
</evidence>
<dbReference type="HOGENOM" id="CLU_1790619_0_0_1"/>
<dbReference type="InParanoid" id="M4BWM7"/>
<reference evidence="2" key="1">
    <citation type="journal article" date="2010" name="Science">
        <title>Signatures of adaptation to obligate biotrophy in the Hyaloperonospora arabidopsidis genome.</title>
        <authorList>
            <person name="Baxter L."/>
            <person name="Tripathy S."/>
            <person name="Ishaque N."/>
            <person name="Boot N."/>
            <person name="Cabral A."/>
            <person name="Kemen E."/>
            <person name="Thines M."/>
            <person name="Ah-Fong A."/>
            <person name="Anderson R."/>
            <person name="Badejoko W."/>
            <person name="Bittner-Eddy P."/>
            <person name="Boore J.L."/>
            <person name="Chibucos M.C."/>
            <person name="Coates M."/>
            <person name="Dehal P."/>
            <person name="Delehaunty K."/>
            <person name="Dong S."/>
            <person name="Downton P."/>
            <person name="Dumas B."/>
            <person name="Fabro G."/>
            <person name="Fronick C."/>
            <person name="Fuerstenberg S.I."/>
            <person name="Fulton L."/>
            <person name="Gaulin E."/>
            <person name="Govers F."/>
            <person name="Hughes L."/>
            <person name="Humphray S."/>
            <person name="Jiang R.H."/>
            <person name="Judelson H."/>
            <person name="Kamoun S."/>
            <person name="Kyung K."/>
            <person name="Meijer H."/>
            <person name="Minx P."/>
            <person name="Morris P."/>
            <person name="Nelson J."/>
            <person name="Phuntumart V."/>
            <person name="Qutob D."/>
            <person name="Rehmany A."/>
            <person name="Rougon-Cardoso A."/>
            <person name="Ryden P."/>
            <person name="Torto-Alalibo T."/>
            <person name="Studholme D."/>
            <person name="Wang Y."/>
            <person name="Win J."/>
            <person name="Wood J."/>
            <person name="Clifton S.W."/>
            <person name="Rogers J."/>
            <person name="Van den Ackerveken G."/>
            <person name="Jones J.D."/>
            <person name="McDowell J.M."/>
            <person name="Beynon J."/>
            <person name="Tyler B.M."/>
        </authorList>
    </citation>
    <scope>NUCLEOTIDE SEQUENCE [LARGE SCALE GENOMIC DNA]</scope>
    <source>
        <strain evidence="2">Emoy2</strain>
    </source>
</reference>
<keyword evidence="2" id="KW-1185">Reference proteome</keyword>
<protein>
    <submittedName>
        <fullName evidence="1">Uncharacterized protein</fullName>
    </submittedName>
</protein>
<reference evidence="1" key="2">
    <citation type="submission" date="2015-06" db="UniProtKB">
        <authorList>
            <consortium name="EnsemblProtists"/>
        </authorList>
    </citation>
    <scope>IDENTIFICATION</scope>
    <source>
        <strain evidence="1">Emoy2</strain>
    </source>
</reference>
<name>M4BWM7_HYAAE</name>
<organism evidence="1 2">
    <name type="scientific">Hyaloperonospora arabidopsidis (strain Emoy2)</name>
    <name type="common">Downy mildew agent</name>
    <name type="synonym">Peronospora arabidopsidis</name>
    <dbReference type="NCBI Taxonomy" id="559515"/>
    <lineage>
        <taxon>Eukaryota</taxon>
        <taxon>Sar</taxon>
        <taxon>Stramenopiles</taxon>
        <taxon>Oomycota</taxon>
        <taxon>Peronosporomycetes</taxon>
        <taxon>Peronosporales</taxon>
        <taxon>Peronosporaceae</taxon>
        <taxon>Hyaloperonospora</taxon>
    </lineage>
</organism>
<evidence type="ECO:0000313" key="1">
    <source>
        <dbReference type="EnsemblProtists" id="HpaP810928"/>
    </source>
</evidence>
<dbReference type="EMBL" id="JH598005">
    <property type="status" value="NOT_ANNOTATED_CDS"/>
    <property type="molecule type" value="Genomic_DNA"/>
</dbReference>
<dbReference type="AlphaFoldDB" id="M4BWM7"/>
<dbReference type="EnsemblProtists" id="HpaT810928">
    <property type="protein sequence ID" value="HpaP810928"/>
    <property type="gene ID" value="HpaG810928"/>
</dbReference>